<reference evidence="2" key="1">
    <citation type="submission" date="2020-08" db="EMBL/GenBank/DDBJ databases">
        <title>Multicomponent nature underlies the extraordinary mechanical properties of spider dragline silk.</title>
        <authorList>
            <person name="Kono N."/>
            <person name="Nakamura H."/>
            <person name="Mori M."/>
            <person name="Yoshida Y."/>
            <person name="Ohtoshi R."/>
            <person name="Malay A.D."/>
            <person name="Moran D.A.P."/>
            <person name="Tomita M."/>
            <person name="Numata K."/>
            <person name="Arakawa K."/>
        </authorList>
    </citation>
    <scope>NUCLEOTIDE SEQUENCE</scope>
</reference>
<proteinExistence type="predicted"/>
<accession>A0A8X6UZA5</accession>
<evidence type="ECO:0000313" key="2">
    <source>
        <dbReference type="EMBL" id="GFX87374.1"/>
    </source>
</evidence>
<name>A0A8X6UZA5_TRICX</name>
<comment type="caution">
    <text evidence="2">The sequence shown here is derived from an EMBL/GenBank/DDBJ whole genome shotgun (WGS) entry which is preliminary data.</text>
</comment>
<dbReference type="EMBL" id="BMAU01021033">
    <property type="protein sequence ID" value="GFX87374.1"/>
    <property type="molecule type" value="Genomic_DNA"/>
</dbReference>
<sequence>MANHCLCRIRMVKISQFGHQPYSLSFSKPKSFLPGEPNLRDDANVPHTHMDKGVFNPPGEPKLPDDTNVAHTDLDKDVFNPSGKY</sequence>
<feature type="compositionally biased region" description="Basic and acidic residues" evidence="1">
    <location>
        <begin position="38"/>
        <end position="52"/>
    </location>
</feature>
<gene>
    <name evidence="2" type="ORF">TNCV_3369441</name>
</gene>
<organism evidence="2 3">
    <name type="scientific">Trichonephila clavipes</name>
    <name type="common">Golden silk orbweaver</name>
    <name type="synonym">Nephila clavipes</name>
    <dbReference type="NCBI Taxonomy" id="2585209"/>
    <lineage>
        <taxon>Eukaryota</taxon>
        <taxon>Metazoa</taxon>
        <taxon>Ecdysozoa</taxon>
        <taxon>Arthropoda</taxon>
        <taxon>Chelicerata</taxon>
        <taxon>Arachnida</taxon>
        <taxon>Araneae</taxon>
        <taxon>Araneomorphae</taxon>
        <taxon>Entelegynae</taxon>
        <taxon>Araneoidea</taxon>
        <taxon>Nephilidae</taxon>
        <taxon>Trichonephila</taxon>
    </lineage>
</organism>
<dbReference type="Proteomes" id="UP000887159">
    <property type="component" value="Unassembled WGS sequence"/>
</dbReference>
<keyword evidence="3" id="KW-1185">Reference proteome</keyword>
<dbReference type="AlphaFoldDB" id="A0A8X6UZA5"/>
<evidence type="ECO:0000256" key="1">
    <source>
        <dbReference type="SAM" id="MobiDB-lite"/>
    </source>
</evidence>
<protein>
    <submittedName>
        <fullName evidence="2">Uncharacterized protein</fullName>
    </submittedName>
</protein>
<feature type="region of interest" description="Disordered" evidence="1">
    <location>
        <begin position="33"/>
        <end position="85"/>
    </location>
</feature>
<evidence type="ECO:0000313" key="3">
    <source>
        <dbReference type="Proteomes" id="UP000887159"/>
    </source>
</evidence>